<dbReference type="EMBL" id="SEOQ01000911">
    <property type="protein sequence ID" value="TFY55488.1"/>
    <property type="molecule type" value="Genomic_DNA"/>
</dbReference>
<name>A0A4Y9Y0Q2_9AGAM</name>
<accession>A0A4Y9Y0Q2</accession>
<organism evidence="1 2">
    <name type="scientific">Dentipellis fragilis</name>
    <dbReference type="NCBI Taxonomy" id="205917"/>
    <lineage>
        <taxon>Eukaryota</taxon>
        <taxon>Fungi</taxon>
        <taxon>Dikarya</taxon>
        <taxon>Basidiomycota</taxon>
        <taxon>Agaricomycotina</taxon>
        <taxon>Agaricomycetes</taxon>
        <taxon>Russulales</taxon>
        <taxon>Hericiaceae</taxon>
        <taxon>Dentipellis</taxon>
    </lineage>
</organism>
<evidence type="ECO:0000313" key="2">
    <source>
        <dbReference type="Proteomes" id="UP000298327"/>
    </source>
</evidence>
<sequence length="68" mass="7397">MVGLLAYNLLKGRIDMGEVHGVVARMDSGEAPGLAMKSESVAQRCLRLEPRNRYPWSACLKLALAPGK</sequence>
<gene>
    <name evidence="1" type="ORF">EVG20_g9298</name>
</gene>
<dbReference type="Proteomes" id="UP000298327">
    <property type="component" value="Unassembled WGS sequence"/>
</dbReference>
<evidence type="ECO:0000313" key="1">
    <source>
        <dbReference type="EMBL" id="TFY55488.1"/>
    </source>
</evidence>
<proteinExistence type="predicted"/>
<keyword evidence="2" id="KW-1185">Reference proteome</keyword>
<dbReference type="AlphaFoldDB" id="A0A4Y9Y0Q2"/>
<comment type="caution">
    <text evidence="1">The sequence shown here is derived from an EMBL/GenBank/DDBJ whole genome shotgun (WGS) entry which is preliminary data.</text>
</comment>
<protein>
    <submittedName>
        <fullName evidence="1">Uncharacterized protein</fullName>
    </submittedName>
</protein>
<reference evidence="1 2" key="1">
    <citation type="submission" date="2019-02" db="EMBL/GenBank/DDBJ databases">
        <title>Genome sequencing of the rare red list fungi Dentipellis fragilis.</title>
        <authorList>
            <person name="Buettner E."/>
            <person name="Kellner H."/>
        </authorList>
    </citation>
    <scope>NUCLEOTIDE SEQUENCE [LARGE SCALE GENOMIC DNA]</scope>
    <source>
        <strain evidence="1 2">DSM 105465</strain>
    </source>
</reference>